<protein>
    <submittedName>
        <fullName evidence="1">Uncharacterized protein</fullName>
    </submittedName>
</protein>
<reference evidence="1 2" key="1">
    <citation type="journal article" date="2024" name="G3 (Bethesda)">
        <title>Genome assembly of Hibiscus sabdariffa L. provides insights into metabolisms of medicinal natural products.</title>
        <authorList>
            <person name="Kim T."/>
        </authorList>
    </citation>
    <scope>NUCLEOTIDE SEQUENCE [LARGE SCALE GENOMIC DNA]</scope>
    <source>
        <strain evidence="1">TK-2024</strain>
        <tissue evidence="1">Old leaves</tissue>
    </source>
</reference>
<proteinExistence type="predicted"/>
<gene>
    <name evidence="1" type="ORF">V6N11_051514</name>
</gene>
<evidence type="ECO:0000313" key="2">
    <source>
        <dbReference type="Proteomes" id="UP001396334"/>
    </source>
</evidence>
<evidence type="ECO:0000313" key="1">
    <source>
        <dbReference type="EMBL" id="KAK9045605.1"/>
    </source>
</evidence>
<keyword evidence="2" id="KW-1185">Reference proteome</keyword>
<name>A0ABR2U7H3_9ROSI</name>
<organism evidence="1 2">
    <name type="scientific">Hibiscus sabdariffa</name>
    <name type="common">roselle</name>
    <dbReference type="NCBI Taxonomy" id="183260"/>
    <lineage>
        <taxon>Eukaryota</taxon>
        <taxon>Viridiplantae</taxon>
        <taxon>Streptophyta</taxon>
        <taxon>Embryophyta</taxon>
        <taxon>Tracheophyta</taxon>
        <taxon>Spermatophyta</taxon>
        <taxon>Magnoliopsida</taxon>
        <taxon>eudicotyledons</taxon>
        <taxon>Gunneridae</taxon>
        <taxon>Pentapetalae</taxon>
        <taxon>rosids</taxon>
        <taxon>malvids</taxon>
        <taxon>Malvales</taxon>
        <taxon>Malvaceae</taxon>
        <taxon>Malvoideae</taxon>
        <taxon>Hibiscus</taxon>
    </lineage>
</organism>
<dbReference type="Proteomes" id="UP001396334">
    <property type="component" value="Unassembled WGS sequence"/>
</dbReference>
<sequence length="147" mass="16064">MVVWDECVGLLDRETGLGLERFDVMWCDTALESRGREVVSVRRLAGPEQSNACNTSLTYAESDLVPVPVKSAVTEQGVEVVVAGGVFRNVRLINDLVRNTGSEEQKCILAKARGKGRWNKAKSIVGDSEVFGNYSLSDSDFQHSTAI</sequence>
<comment type="caution">
    <text evidence="1">The sequence shown here is derived from an EMBL/GenBank/DDBJ whole genome shotgun (WGS) entry which is preliminary data.</text>
</comment>
<dbReference type="EMBL" id="JBBPBN010000001">
    <property type="protein sequence ID" value="KAK9045605.1"/>
    <property type="molecule type" value="Genomic_DNA"/>
</dbReference>
<accession>A0ABR2U7H3</accession>